<keyword evidence="1" id="KW-0732">Signal</keyword>
<proteinExistence type="inferred from homology"/>
<keyword evidence="5" id="KW-1185">Reference proteome</keyword>
<dbReference type="SMART" id="SM00856">
    <property type="entry name" value="PMEI"/>
    <property type="match status" value="1"/>
</dbReference>
<organism evidence="4 5">
    <name type="scientific">Punica granatum</name>
    <name type="common">Pomegranate</name>
    <dbReference type="NCBI Taxonomy" id="22663"/>
    <lineage>
        <taxon>Eukaryota</taxon>
        <taxon>Viridiplantae</taxon>
        <taxon>Streptophyta</taxon>
        <taxon>Embryophyta</taxon>
        <taxon>Tracheophyta</taxon>
        <taxon>Spermatophyta</taxon>
        <taxon>Magnoliopsida</taxon>
        <taxon>eudicotyledons</taxon>
        <taxon>Gunneridae</taxon>
        <taxon>Pentapetalae</taxon>
        <taxon>rosids</taxon>
        <taxon>malvids</taxon>
        <taxon>Myrtales</taxon>
        <taxon>Lythraceae</taxon>
        <taxon>Punica</taxon>
    </lineage>
</organism>
<gene>
    <name evidence="4" type="ORF">CRG98_016943</name>
</gene>
<keyword evidence="2" id="KW-1015">Disulfide bond</keyword>
<sequence>MMMKAIFFSLLLILLLCVMIHPSCSVDNTQLNNICSQTTSRSFCLQVLKSDPRTVSSDLNALGHISVDLALSKASSVLSHVQSLRRNAREPELKRRLETCSEYYTSAKSQLDGAKRSLSTRDYARVANGAANAMEISLGCEDEFEAGPPTVPELKQMNDEMEGLCSIVYAVVGYMG</sequence>
<protein>
    <submittedName>
        <fullName evidence="4">Uncharacterized protein</fullName>
    </submittedName>
</protein>
<dbReference type="FunFam" id="1.20.140.40:FF:000008">
    <property type="entry name" value="Invertase/pectin methylesterase inhibitor family protein"/>
    <property type="match status" value="1"/>
</dbReference>
<dbReference type="GO" id="GO:0046910">
    <property type="term" value="F:pectinesterase inhibitor activity"/>
    <property type="evidence" value="ECO:0007669"/>
    <property type="project" value="InterPro"/>
</dbReference>
<dbReference type="InterPro" id="IPR052421">
    <property type="entry name" value="PCW_Enzyme_Inhibitor"/>
</dbReference>
<evidence type="ECO:0000313" key="4">
    <source>
        <dbReference type="EMBL" id="PKI62672.1"/>
    </source>
</evidence>
<reference evidence="4 5" key="1">
    <citation type="submission" date="2017-11" db="EMBL/GenBank/DDBJ databases">
        <title>De-novo sequencing of pomegranate (Punica granatum L.) genome.</title>
        <authorList>
            <person name="Akparov Z."/>
            <person name="Amiraslanov A."/>
            <person name="Hajiyeva S."/>
            <person name="Abbasov M."/>
            <person name="Kaur K."/>
            <person name="Hamwieh A."/>
            <person name="Solovyev V."/>
            <person name="Salamov A."/>
            <person name="Braich B."/>
            <person name="Kosarev P."/>
            <person name="Mahmoud A."/>
            <person name="Hajiyev E."/>
            <person name="Babayeva S."/>
            <person name="Izzatullayeva V."/>
            <person name="Mammadov A."/>
            <person name="Mammadov A."/>
            <person name="Sharifova S."/>
            <person name="Ojaghi J."/>
            <person name="Eynullazada K."/>
            <person name="Bayramov B."/>
            <person name="Abdulazimova A."/>
            <person name="Shahmuradov I."/>
        </authorList>
    </citation>
    <scope>NUCLEOTIDE SEQUENCE [LARGE SCALE GENOMIC DNA]</scope>
    <source>
        <strain evidence="5">cv. AG2017</strain>
        <tissue evidence="4">Leaf</tissue>
    </source>
</reference>
<comment type="caution">
    <text evidence="4">The sequence shown here is derived from an EMBL/GenBank/DDBJ whole genome shotgun (WGS) entry which is preliminary data.</text>
</comment>
<dbReference type="InterPro" id="IPR035513">
    <property type="entry name" value="Invertase/methylesterase_inhib"/>
</dbReference>
<evidence type="ECO:0000256" key="3">
    <source>
        <dbReference type="ARBA" id="ARBA00038471"/>
    </source>
</evidence>
<name>A0A2I0K298_PUNGR</name>
<dbReference type="SUPFAM" id="SSF101148">
    <property type="entry name" value="Plant invertase/pectin methylesterase inhibitor"/>
    <property type="match status" value="1"/>
</dbReference>
<dbReference type="PANTHER" id="PTHR36710:SF4">
    <property type="entry name" value="PLANT INVERTASE_PECTIN METHYLESTERASE INHIBITOR SUPERFAMILY PROTEIN"/>
    <property type="match status" value="1"/>
</dbReference>
<dbReference type="InterPro" id="IPR034086">
    <property type="entry name" value="PMEI_plant"/>
</dbReference>
<dbReference type="Gene3D" id="1.20.140.40">
    <property type="entry name" value="Invertase/pectin methylesterase inhibitor family protein"/>
    <property type="match status" value="1"/>
</dbReference>
<dbReference type="NCBIfam" id="TIGR01614">
    <property type="entry name" value="PME_inhib"/>
    <property type="match status" value="1"/>
</dbReference>
<comment type="similarity">
    <text evidence="3">Belongs to the PMEI family.</text>
</comment>
<evidence type="ECO:0000256" key="1">
    <source>
        <dbReference type="ARBA" id="ARBA00022729"/>
    </source>
</evidence>
<dbReference type="OrthoDB" id="764172at2759"/>
<dbReference type="GeneID" id="116207242"/>
<dbReference type="EMBL" id="PGOL01000953">
    <property type="protein sequence ID" value="PKI62672.1"/>
    <property type="molecule type" value="Genomic_DNA"/>
</dbReference>
<dbReference type="PANTHER" id="PTHR36710">
    <property type="entry name" value="PECTINESTERASE INHIBITOR-LIKE"/>
    <property type="match status" value="1"/>
</dbReference>
<dbReference type="InterPro" id="IPR006501">
    <property type="entry name" value="Pectinesterase_inhib_dom"/>
</dbReference>
<dbReference type="STRING" id="22663.A0A2I0K298"/>
<evidence type="ECO:0000313" key="5">
    <source>
        <dbReference type="Proteomes" id="UP000233551"/>
    </source>
</evidence>
<dbReference type="Proteomes" id="UP000233551">
    <property type="component" value="Unassembled WGS sequence"/>
</dbReference>
<evidence type="ECO:0000256" key="2">
    <source>
        <dbReference type="ARBA" id="ARBA00023157"/>
    </source>
</evidence>
<dbReference type="Pfam" id="PF04043">
    <property type="entry name" value="PMEI"/>
    <property type="match status" value="1"/>
</dbReference>
<dbReference type="CDD" id="cd15797">
    <property type="entry name" value="PMEI"/>
    <property type="match status" value="1"/>
</dbReference>
<accession>A0A2I0K298</accession>
<dbReference type="AlphaFoldDB" id="A0A2I0K298"/>